<dbReference type="KEGG" id="ise:JBKA6_1281"/>
<protein>
    <submittedName>
        <fullName evidence="1">Uncharacterized protein</fullName>
    </submittedName>
</protein>
<dbReference type="EMBL" id="AP014564">
    <property type="protein sequence ID" value="BAV95294.1"/>
    <property type="molecule type" value="Genomic_DNA"/>
</dbReference>
<gene>
    <name evidence="1" type="ORF">JBKA6_1281</name>
</gene>
<evidence type="ECO:0000313" key="1">
    <source>
        <dbReference type="EMBL" id="BAV95294.1"/>
    </source>
</evidence>
<dbReference type="Proteomes" id="UP000243197">
    <property type="component" value="Chromosome"/>
</dbReference>
<accession>A0A1J1E7I7</accession>
<organism evidence="1 2">
    <name type="scientific">Ichthyobacterium seriolicida</name>
    <dbReference type="NCBI Taxonomy" id="242600"/>
    <lineage>
        <taxon>Bacteria</taxon>
        <taxon>Pseudomonadati</taxon>
        <taxon>Bacteroidota</taxon>
        <taxon>Flavobacteriia</taxon>
        <taxon>Flavobacteriales</taxon>
        <taxon>Ichthyobacteriaceae</taxon>
        <taxon>Ichthyobacterium</taxon>
    </lineage>
</organism>
<keyword evidence="2" id="KW-1185">Reference proteome</keyword>
<evidence type="ECO:0000313" key="2">
    <source>
        <dbReference type="Proteomes" id="UP000243197"/>
    </source>
</evidence>
<name>A0A1J1E7I7_9FLAO</name>
<reference evidence="1 2" key="1">
    <citation type="submission" date="2014-03" db="EMBL/GenBank/DDBJ databases">
        <title>complete genome sequence of Flavobacteriaceae bacterium JBKA-6.</title>
        <authorList>
            <person name="Takano T."/>
            <person name="Nakamura Y."/>
            <person name="Takuma S."/>
            <person name="Yasuike M."/>
            <person name="Matsuyama T."/>
            <person name="Sakai T."/>
            <person name="Fujiwara A."/>
            <person name="Kimoto K."/>
            <person name="Fukuda Y."/>
            <person name="Kondo H."/>
            <person name="Hirono I."/>
            <person name="Nakayasu C."/>
        </authorList>
    </citation>
    <scope>NUCLEOTIDE SEQUENCE [LARGE SCALE GENOMIC DNA]</scope>
    <source>
        <strain evidence="1 2">JBKA-6</strain>
    </source>
</reference>
<proteinExistence type="predicted"/>
<sequence>MNNLGLKEFYYPILLEPFQNMMNFSLFGEKIKNTLLIL</sequence>
<dbReference type="AlphaFoldDB" id="A0A1J1E7I7"/>